<keyword evidence="7 8" id="KW-0472">Membrane</keyword>
<keyword evidence="6" id="KW-0333">Golgi apparatus</keyword>
<accession>A0A8J5CDD3</accession>
<dbReference type="Pfam" id="PF10277">
    <property type="entry name" value="Frag1"/>
    <property type="match status" value="1"/>
</dbReference>
<keyword evidence="3" id="KW-0337">GPI-anchor biosynthesis</keyword>
<gene>
    <name evidence="10" type="primary">Pgap2</name>
    <name evidence="10" type="ORF">GWK47_002852</name>
</gene>
<keyword evidence="11" id="KW-1185">Reference proteome</keyword>
<proteinExistence type="inferred from homology"/>
<feature type="transmembrane region" description="Helical" evidence="8">
    <location>
        <begin position="97"/>
        <end position="117"/>
    </location>
</feature>
<dbReference type="EMBL" id="JACEEZ010025238">
    <property type="protein sequence ID" value="KAG0703003.1"/>
    <property type="molecule type" value="Genomic_DNA"/>
</dbReference>
<dbReference type="PANTHER" id="PTHR12892:SF11">
    <property type="entry name" value="POST-GPI ATTACHMENT TO PROTEINS FACTOR 2"/>
    <property type="match status" value="1"/>
</dbReference>
<evidence type="ECO:0000256" key="7">
    <source>
        <dbReference type="ARBA" id="ARBA00023136"/>
    </source>
</evidence>
<feature type="transmembrane region" description="Helical" evidence="8">
    <location>
        <begin position="129"/>
        <end position="149"/>
    </location>
</feature>
<sequence length="155" mass="17285">MAEAGSAVVRVPLARMAVVTVCLPLGAFLTCIYLSLRHNFDLSTATHCGVPNYLPSISSAIGEFVPQRYIWRFAIAIHSAPRFLMASMYYNFMNRNAAKVLCCLNVVENVGLISLSFVSSKENYDIHKVSFITFMVCSELYMVLTCLLLKDNTQN</sequence>
<dbReference type="OrthoDB" id="68581at2759"/>
<comment type="subcellular location">
    <subcellularLocation>
        <location evidence="1">Golgi apparatus membrane</location>
        <topology evidence="1">Multi-pass membrane protein</topology>
    </subcellularLocation>
</comment>
<reference evidence="10" key="1">
    <citation type="submission" date="2020-07" db="EMBL/GenBank/DDBJ databases">
        <title>The High-quality genome of the commercially important snow crab, Chionoecetes opilio.</title>
        <authorList>
            <person name="Jeong J.-H."/>
            <person name="Ryu S."/>
        </authorList>
    </citation>
    <scope>NUCLEOTIDE SEQUENCE</scope>
    <source>
        <strain evidence="10">MADBK_172401_WGS</strain>
        <tissue evidence="10">Digestive gland</tissue>
    </source>
</reference>
<dbReference type="PANTHER" id="PTHR12892">
    <property type="entry name" value="FGF RECEPTOR ACTIVATING PROTEIN 1"/>
    <property type="match status" value="1"/>
</dbReference>
<keyword evidence="5 8" id="KW-1133">Transmembrane helix</keyword>
<evidence type="ECO:0000256" key="2">
    <source>
        <dbReference type="ARBA" id="ARBA00007414"/>
    </source>
</evidence>
<dbReference type="GO" id="GO:0006506">
    <property type="term" value="P:GPI anchor biosynthetic process"/>
    <property type="evidence" value="ECO:0007669"/>
    <property type="project" value="UniProtKB-KW"/>
</dbReference>
<dbReference type="GO" id="GO:0000139">
    <property type="term" value="C:Golgi membrane"/>
    <property type="evidence" value="ECO:0007669"/>
    <property type="project" value="UniProtKB-SubCell"/>
</dbReference>
<comment type="caution">
    <text evidence="10">The sequence shown here is derived from an EMBL/GenBank/DDBJ whole genome shotgun (WGS) entry which is preliminary data.</text>
</comment>
<evidence type="ECO:0000256" key="8">
    <source>
        <dbReference type="SAM" id="Phobius"/>
    </source>
</evidence>
<dbReference type="InterPro" id="IPR039545">
    <property type="entry name" value="PGAP2"/>
</dbReference>
<keyword evidence="4 8" id="KW-0812">Transmembrane</keyword>
<evidence type="ECO:0000256" key="3">
    <source>
        <dbReference type="ARBA" id="ARBA00022502"/>
    </source>
</evidence>
<feature type="domain" description="CWH43-like N-terminal" evidence="9">
    <location>
        <begin position="15"/>
        <end position="152"/>
    </location>
</feature>
<comment type="similarity">
    <text evidence="2">Belongs to the PGAP2 family.</text>
</comment>
<name>A0A8J5CDD3_CHIOP</name>
<evidence type="ECO:0000313" key="10">
    <source>
        <dbReference type="EMBL" id="KAG0703003.1"/>
    </source>
</evidence>
<dbReference type="InterPro" id="IPR019402">
    <property type="entry name" value="CWH43_N"/>
</dbReference>
<dbReference type="GO" id="GO:0005789">
    <property type="term" value="C:endoplasmic reticulum membrane"/>
    <property type="evidence" value="ECO:0007669"/>
    <property type="project" value="TreeGrafter"/>
</dbReference>
<feature type="transmembrane region" description="Helical" evidence="8">
    <location>
        <begin position="12"/>
        <end position="36"/>
    </location>
</feature>
<evidence type="ECO:0000256" key="4">
    <source>
        <dbReference type="ARBA" id="ARBA00022692"/>
    </source>
</evidence>
<evidence type="ECO:0000256" key="5">
    <source>
        <dbReference type="ARBA" id="ARBA00022989"/>
    </source>
</evidence>
<evidence type="ECO:0000256" key="6">
    <source>
        <dbReference type="ARBA" id="ARBA00023034"/>
    </source>
</evidence>
<protein>
    <submittedName>
        <fullName evidence="10">Post-GPI attachment to proteins factor 2</fullName>
    </submittedName>
</protein>
<evidence type="ECO:0000259" key="9">
    <source>
        <dbReference type="Pfam" id="PF10277"/>
    </source>
</evidence>
<dbReference type="AlphaFoldDB" id="A0A8J5CDD3"/>
<dbReference type="Proteomes" id="UP000770661">
    <property type="component" value="Unassembled WGS sequence"/>
</dbReference>
<evidence type="ECO:0000313" key="11">
    <source>
        <dbReference type="Proteomes" id="UP000770661"/>
    </source>
</evidence>
<evidence type="ECO:0000256" key="1">
    <source>
        <dbReference type="ARBA" id="ARBA00004653"/>
    </source>
</evidence>
<organism evidence="10 11">
    <name type="scientific">Chionoecetes opilio</name>
    <name type="common">Atlantic snow crab</name>
    <name type="synonym">Cancer opilio</name>
    <dbReference type="NCBI Taxonomy" id="41210"/>
    <lineage>
        <taxon>Eukaryota</taxon>
        <taxon>Metazoa</taxon>
        <taxon>Ecdysozoa</taxon>
        <taxon>Arthropoda</taxon>
        <taxon>Crustacea</taxon>
        <taxon>Multicrustacea</taxon>
        <taxon>Malacostraca</taxon>
        <taxon>Eumalacostraca</taxon>
        <taxon>Eucarida</taxon>
        <taxon>Decapoda</taxon>
        <taxon>Pleocyemata</taxon>
        <taxon>Brachyura</taxon>
        <taxon>Eubrachyura</taxon>
        <taxon>Majoidea</taxon>
        <taxon>Majidae</taxon>
        <taxon>Chionoecetes</taxon>
    </lineage>
</organism>